<dbReference type="AlphaFoldDB" id="A0A3P7P9A0"/>
<dbReference type="PANTHER" id="PTHR30111:SF1">
    <property type="entry name" value="33 KDA CHAPERONIN"/>
    <property type="match status" value="1"/>
</dbReference>
<reference evidence="7 8" key="1">
    <citation type="submission" date="2018-09" db="EMBL/GenBank/DDBJ databases">
        <authorList>
            <person name="Postec A."/>
        </authorList>
    </citation>
    <scope>NUCLEOTIDE SEQUENCE [LARGE SCALE GENOMIC DNA]</scope>
    <source>
        <strain evidence="7">70B-A</strain>
    </source>
</reference>
<dbReference type="InterPro" id="IPR016154">
    <property type="entry name" value="Heat_shock_Hsp33_C"/>
</dbReference>
<name>A0A3P7P9A0_9FIRM</name>
<evidence type="ECO:0000256" key="5">
    <source>
        <dbReference type="ARBA" id="ARBA00023284"/>
    </source>
</evidence>
<dbReference type="GO" id="GO:0042026">
    <property type="term" value="P:protein refolding"/>
    <property type="evidence" value="ECO:0007669"/>
    <property type="project" value="TreeGrafter"/>
</dbReference>
<dbReference type="CDD" id="cd00498">
    <property type="entry name" value="Hsp33"/>
    <property type="match status" value="1"/>
</dbReference>
<keyword evidence="2 6" id="KW-0862">Zinc</keyword>
<comment type="similarity">
    <text evidence="6">Belongs to the HSP33 family.</text>
</comment>
<keyword evidence="1 6" id="KW-0963">Cytoplasm</keyword>
<dbReference type="KEGG" id="cbar:PATL70BA_0888"/>
<proteinExistence type="inferred from homology"/>
<feature type="disulfide bond" description="Redox-active" evidence="6">
    <location>
        <begin position="270"/>
        <end position="273"/>
    </location>
</feature>
<dbReference type="Proteomes" id="UP000279029">
    <property type="component" value="Chromosome"/>
</dbReference>
<dbReference type="InterPro" id="IPR016153">
    <property type="entry name" value="Heat_shock_Hsp33_N"/>
</dbReference>
<dbReference type="OrthoDB" id="9776534at2"/>
<keyword evidence="5 6" id="KW-0676">Redox-active center</keyword>
<keyword evidence="3 6" id="KW-1015">Disulfide bond</keyword>
<comment type="PTM">
    <text evidence="6">Under oxidizing conditions two disulfide bonds are formed involving the reactive cysteines. Under reducing conditions zinc is bound to the reactive cysteines and the protein is inactive.</text>
</comment>
<dbReference type="GO" id="GO:0051082">
    <property type="term" value="F:unfolded protein binding"/>
    <property type="evidence" value="ECO:0007669"/>
    <property type="project" value="UniProtKB-UniRule"/>
</dbReference>
<evidence type="ECO:0000256" key="6">
    <source>
        <dbReference type="HAMAP-Rule" id="MF_00117"/>
    </source>
</evidence>
<comment type="subcellular location">
    <subcellularLocation>
        <location evidence="6">Cytoplasm</location>
    </subcellularLocation>
</comment>
<dbReference type="PANTHER" id="PTHR30111">
    <property type="entry name" value="33 KDA CHAPERONIN"/>
    <property type="match status" value="1"/>
</dbReference>
<comment type="function">
    <text evidence="6">Redox regulated molecular chaperone. Protects both thermally unfolding and oxidatively damaged proteins from irreversible aggregation. Plays an important role in the bacterial defense system toward oxidative stress.</text>
</comment>
<keyword evidence="8" id="KW-1185">Reference proteome</keyword>
<dbReference type="Gene3D" id="3.90.1280.10">
    <property type="entry name" value="HSP33 redox switch-like"/>
    <property type="match status" value="1"/>
</dbReference>
<keyword evidence="4 6" id="KW-0143">Chaperone</keyword>
<dbReference type="SUPFAM" id="SSF64397">
    <property type="entry name" value="Hsp33 domain"/>
    <property type="match status" value="1"/>
</dbReference>
<dbReference type="RefSeq" id="WP_125136206.1">
    <property type="nucleotide sequence ID" value="NZ_LR130778.1"/>
</dbReference>
<dbReference type="InterPro" id="IPR000397">
    <property type="entry name" value="Heat_shock_Hsp33"/>
</dbReference>
<sequence>MSDYIVRVTDKDHQVRLYVAITKELVERARSLHKTSPVATAALGRTLTAGAIMGSMMKGDKDLLTLQFKGDGPLGGVLVTANSDAIVKGYVNRPDVDLPLKPNGKLDVSGALGTGFLNVIKDIGMKEPYNGQIDLISGEIAEDLTYYFASSEQTPSVVALGVLVDKDYTVRQSGGFILQLMPGAKDEVIDKIEANIKKLPSVTAMLDAGADGEDIARRVMEGLSLTFHEKVYPRFECDCSKERVEKALITVGSDEIKDMIQEGKPIVMSCQFCNTEYSFDLGDLRDILDRMNIV</sequence>
<dbReference type="PIRSF" id="PIRSF005261">
    <property type="entry name" value="Heat_shock_Hsp33"/>
    <property type="match status" value="1"/>
</dbReference>
<dbReference type="HAMAP" id="MF_00117">
    <property type="entry name" value="HslO"/>
    <property type="match status" value="1"/>
</dbReference>
<dbReference type="GO" id="GO:0005737">
    <property type="term" value="C:cytoplasm"/>
    <property type="evidence" value="ECO:0007669"/>
    <property type="project" value="UniProtKB-SubCell"/>
</dbReference>
<dbReference type="NCBIfam" id="NF001033">
    <property type="entry name" value="PRK00114.1"/>
    <property type="match status" value="1"/>
</dbReference>
<protein>
    <recommendedName>
        <fullName evidence="6">33 kDa chaperonin</fullName>
    </recommendedName>
    <alternativeName>
        <fullName evidence="6">Heat shock protein 33 homolog</fullName>
        <shortName evidence="6">HSP33</shortName>
    </alternativeName>
</protein>
<dbReference type="SUPFAM" id="SSF118352">
    <property type="entry name" value="HSP33 redox switch-like"/>
    <property type="match status" value="1"/>
</dbReference>
<accession>A0A3P7P9A0</accession>
<dbReference type="EMBL" id="LR130778">
    <property type="protein sequence ID" value="VDN46763.1"/>
    <property type="molecule type" value="Genomic_DNA"/>
</dbReference>
<feature type="disulfide bond" description="Redox-active" evidence="6">
    <location>
        <begin position="237"/>
        <end position="239"/>
    </location>
</feature>
<evidence type="ECO:0000313" key="7">
    <source>
        <dbReference type="EMBL" id="VDN46763.1"/>
    </source>
</evidence>
<dbReference type="Gene3D" id="3.55.30.10">
    <property type="entry name" value="Hsp33 domain"/>
    <property type="match status" value="1"/>
</dbReference>
<evidence type="ECO:0000313" key="8">
    <source>
        <dbReference type="Proteomes" id="UP000279029"/>
    </source>
</evidence>
<dbReference type="GO" id="GO:0044183">
    <property type="term" value="F:protein folding chaperone"/>
    <property type="evidence" value="ECO:0007669"/>
    <property type="project" value="TreeGrafter"/>
</dbReference>
<evidence type="ECO:0000256" key="1">
    <source>
        <dbReference type="ARBA" id="ARBA00022490"/>
    </source>
</evidence>
<dbReference type="Pfam" id="PF01430">
    <property type="entry name" value="HSP33"/>
    <property type="match status" value="1"/>
</dbReference>
<evidence type="ECO:0000256" key="4">
    <source>
        <dbReference type="ARBA" id="ARBA00023186"/>
    </source>
</evidence>
<organism evidence="7 8">
    <name type="scientific">Petrocella atlantisensis</name>
    <dbReference type="NCBI Taxonomy" id="2173034"/>
    <lineage>
        <taxon>Bacteria</taxon>
        <taxon>Bacillati</taxon>
        <taxon>Bacillota</taxon>
        <taxon>Clostridia</taxon>
        <taxon>Lachnospirales</taxon>
        <taxon>Vallitaleaceae</taxon>
        <taxon>Petrocella</taxon>
    </lineage>
</organism>
<evidence type="ECO:0000256" key="3">
    <source>
        <dbReference type="ARBA" id="ARBA00023157"/>
    </source>
</evidence>
<gene>
    <name evidence="6 7" type="primary">hslO</name>
    <name evidence="7" type="ORF">PATL70BA_0888</name>
</gene>
<evidence type="ECO:0000256" key="2">
    <source>
        <dbReference type="ARBA" id="ARBA00022833"/>
    </source>
</evidence>